<proteinExistence type="predicted"/>
<name>A0A0S3PVV4_9BRAD</name>
<organism evidence="2 3">
    <name type="scientific">Variibacter gotjawalensis</name>
    <dbReference type="NCBI Taxonomy" id="1333996"/>
    <lineage>
        <taxon>Bacteria</taxon>
        <taxon>Pseudomonadati</taxon>
        <taxon>Pseudomonadota</taxon>
        <taxon>Alphaproteobacteria</taxon>
        <taxon>Hyphomicrobiales</taxon>
        <taxon>Nitrobacteraceae</taxon>
        <taxon>Variibacter</taxon>
    </lineage>
</organism>
<evidence type="ECO:0008006" key="4">
    <source>
        <dbReference type="Google" id="ProtNLM"/>
    </source>
</evidence>
<feature type="transmembrane region" description="Helical" evidence="1">
    <location>
        <begin position="136"/>
        <end position="156"/>
    </location>
</feature>
<feature type="transmembrane region" description="Helical" evidence="1">
    <location>
        <begin position="43"/>
        <end position="60"/>
    </location>
</feature>
<evidence type="ECO:0000313" key="2">
    <source>
        <dbReference type="EMBL" id="BAT60072.1"/>
    </source>
</evidence>
<dbReference type="EMBL" id="AP014946">
    <property type="protein sequence ID" value="BAT60072.1"/>
    <property type="molecule type" value="Genomic_DNA"/>
</dbReference>
<sequence>MTSPFAAPAAALAWLGRQGTRAIAASVFLGLALPQLAALMKPLLPSSIFVLLVLAFLRVNPSALRDYLTRPALVIAAAVWIMVIAPALYGFFLIGIGVKDAMPALFLALMFQASAAPIMSAPAFAALLGLDAALSLAAMIACIVLTPLLPPLYLYLFADAALAIHPGWLALKLFLLLAGSAGLAAIIRRVMTTEWVAAQGQRIDGINVITLTVFAIAIMDGVTAAAIKQPLLVLGFLALAFAFAFSSMLSTLLVFRFAGKEKSWALGWSAANRNMGIMIAAMGTSLPDTTWLYMGLAQFPIYLFPLMIQPLIRRVMARPD</sequence>
<feature type="transmembrane region" description="Helical" evidence="1">
    <location>
        <begin position="168"/>
        <end position="187"/>
    </location>
</feature>
<feature type="transmembrane region" description="Helical" evidence="1">
    <location>
        <begin position="233"/>
        <end position="258"/>
    </location>
</feature>
<dbReference type="KEGG" id="vgo:GJW-30_1_02607"/>
<keyword evidence="1" id="KW-0812">Transmembrane</keyword>
<keyword evidence="3" id="KW-1185">Reference proteome</keyword>
<keyword evidence="1" id="KW-0472">Membrane</keyword>
<protein>
    <recommendedName>
        <fullName evidence="4">Sodium Bile acid symporter family protein</fullName>
    </recommendedName>
</protein>
<dbReference type="OrthoDB" id="7262824at2"/>
<feature type="transmembrane region" description="Helical" evidence="1">
    <location>
        <begin position="72"/>
        <end position="98"/>
    </location>
</feature>
<feature type="transmembrane region" description="Helical" evidence="1">
    <location>
        <begin position="208"/>
        <end position="227"/>
    </location>
</feature>
<evidence type="ECO:0000256" key="1">
    <source>
        <dbReference type="SAM" id="Phobius"/>
    </source>
</evidence>
<evidence type="ECO:0000313" key="3">
    <source>
        <dbReference type="Proteomes" id="UP000236884"/>
    </source>
</evidence>
<dbReference type="RefSeq" id="WP_130364462.1">
    <property type="nucleotide sequence ID" value="NZ_AP014946.1"/>
</dbReference>
<dbReference type="Gene3D" id="1.20.1530.20">
    <property type="match status" value="1"/>
</dbReference>
<accession>A0A0S3PVV4</accession>
<reference evidence="2 3" key="1">
    <citation type="submission" date="2015-08" db="EMBL/GenBank/DDBJ databases">
        <title>Investigation of the bacterial diversity of lava forest soil.</title>
        <authorList>
            <person name="Lee J.S."/>
        </authorList>
    </citation>
    <scope>NUCLEOTIDE SEQUENCE [LARGE SCALE GENOMIC DNA]</scope>
    <source>
        <strain evidence="2 3">GJW-30</strain>
    </source>
</reference>
<feature type="transmembrane region" description="Helical" evidence="1">
    <location>
        <begin position="104"/>
        <end position="129"/>
    </location>
</feature>
<feature type="transmembrane region" description="Helical" evidence="1">
    <location>
        <begin position="265"/>
        <end position="284"/>
    </location>
</feature>
<dbReference type="AlphaFoldDB" id="A0A0S3PVV4"/>
<gene>
    <name evidence="2" type="ORF">GJW-30_1_02607</name>
</gene>
<keyword evidence="1" id="KW-1133">Transmembrane helix</keyword>
<feature type="transmembrane region" description="Helical" evidence="1">
    <location>
        <begin position="290"/>
        <end position="308"/>
    </location>
</feature>
<dbReference type="InterPro" id="IPR038770">
    <property type="entry name" value="Na+/solute_symporter_sf"/>
</dbReference>
<dbReference type="Proteomes" id="UP000236884">
    <property type="component" value="Chromosome"/>
</dbReference>